<dbReference type="InterPro" id="IPR012347">
    <property type="entry name" value="Ferritin-like"/>
</dbReference>
<comment type="caution">
    <text evidence="3">The sequence shown here is derived from an EMBL/GenBank/DDBJ whole genome shotgun (WGS) entry which is preliminary data.</text>
</comment>
<feature type="domain" description="DUF305" evidence="2">
    <location>
        <begin position="39"/>
        <end position="185"/>
    </location>
</feature>
<dbReference type="Proteomes" id="UP000652013">
    <property type="component" value="Unassembled WGS sequence"/>
</dbReference>
<proteinExistence type="predicted"/>
<reference evidence="3" key="1">
    <citation type="submission" date="2021-01" db="EMBL/GenBank/DDBJ databases">
        <title>Whole genome shotgun sequence of Spirilliplanes yamanashiensis NBRC 15828.</title>
        <authorList>
            <person name="Komaki H."/>
            <person name="Tamura T."/>
        </authorList>
    </citation>
    <scope>NUCLEOTIDE SEQUENCE</scope>
    <source>
        <strain evidence="3">NBRC 15828</strain>
    </source>
</reference>
<dbReference type="AlphaFoldDB" id="A0A8J4DKF9"/>
<dbReference type="EMBL" id="BOOY01000030">
    <property type="protein sequence ID" value="GIJ04841.1"/>
    <property type="molecule type" value="Genomic_DNA"/>
</dbReference>
<protein>
    <submittedName>
        <fullName evidence="3">DUF305 domain-containing protein</fullName>
    </submittedName>
</protein>
<organism evidence="3 4">
    <name type="scientific">Spirilliplanes yamanashiensis</name>
    <dbReference type="NCBI Taxonomy" id="42233"/>
    <lineage>
        <taxon>Bacteria</taxon>
        <taxon>Bacillati</taxon>
        <taxon>Actinomycetota</taxon>
        <taxon>Actinomycetes</taxon>
        <taxon>Micromonosporales</taxon>
        <taxon>Micromonosporaceae</taxon>
        <taxon>Spirilliplanes</taxon>
    </lineage>
</organism>
<name>A0A8J4DKF9_9ACTN</name>
<dbReference type="PROSITE" id="PS51257">
    <property type="entry name" value="PROKAR_LIPOPROTEIN"/>
    <property type="match status" value="1"/>
</dbReference>
<evidence type="ECO:0000313" key="4">
    <source>
        <dbReference type="Proteomes" id="UP000652013"/>
    </source>
</evidence>
<evidence type="ECO:0000259" key="2">
    <source>
        <dbReference type="Pfam" id="PF03713"/>
    </source>
</evidence>
<evidence type="ECO:0000313" key="3">
    <source>
        <dbReference type="EMBL" id="GIJ04841.1"/>
    </source>
</evidence>
<keyword evidence="4" id="KW-1185">Reference proteome</keyword>
<dbReference type="PANTHER" id="PTHR36933:SF1">
    <property type="entry name" value="SLL0788 PROTEIN"/>
    <property type="match status" value="1"/>
</dbReference>
<dbReference type="PANTHER" id="PTHR36933">
    <property type="entry name" value="SLL0788 PROTEIN"/>
    <property type="match status" value="1"/>
</dbReference>
<feature type="chain" id="PRO_5035243573" evidence="1">
    <location>
        <begin position="23"/>
        <end position="187"/>
    </location>
</feature>
<dbReference type="RefSeq" id="WP_203940076.1">
    <property type="nucleotide sequence ID" value="NZ_BAAAGJ010000005.1"/>
</dbReference>
<dbReference type="Gene3D" id="1.20.1260.10">
    <property type="match status" value="1"/>
</dbReference>
<sequence>MRRRAVLALAAAVLAAGCGSPAPQEAPVAAVAGPHNETDVMFLQMVLDHHRQGAELVALAADRGRRPEVRQLAARMKQQWADESRTMTAWLQGWGAPLEADQDAGVHAGHGDLHSLRPSDIEELKAAGEADFDRTALSLLLGHLHNTVEVARMESGKGANADAKALAGQITTTRQEQVQQMLKLLAS</sequence>
<accession>A0A8J4DKF9</accession>
<evidence type="ECO:0000256" key="1">
    <source>
        <dbReference type="SAM" id="SignalP"/>
    </source>
</evidence>
<feature type="signal peptide" evidence="1">
    <location>
        <begin position="1"/>
        <end position="22"/>
    </location>
</feature>
<keyword evidence="1" id="KW-0732">Signal</keyword>
<dbReference type="Pfam" id="PF03713">
    <property type="entry name" value="DUF305"/>
    <property type="match status" value="1"/>
</dbReference>
<gene>
    <name evidence="3" type="ORF">Sya03_41930</name>
</gene>
<dbReference type="InterPro" id="IPR005183">
    <property type="entry name" value="DUF305_CopM-like"/>
</dbReference>